<evidence type="ECO:0000313" key="4">
    <source>
        <dbReference type="Proteomes" id="UP000021108"/>
    </source>
</evidence>
<dbReference type="EMBL" id="JEXD01000064">
    <property type="protein sequence ID" value="EXC04375.1"/>
    <property type="molecule type" value="Genomic_DNA"/>
</dbReference>
<sequence>MNNFREVIDKAVEESRLQIAHSAGHLAVAHESFANDYLLNVANHALYMLGTTISSEDFEKELEGLKAHLIESLKGFNGGNDKEPSHG</sequence>
<dbReference type="PATRIC" id="fig|1310607.3.peg.3719"/>
<reference evidence="2 4" key="1">
    <citation type="submission" date="2014-02" db="EMBL/GenBank/DDBJ databases">
        <title>Comparative genomics and transcriptomics to identify genetic mechanisms underlying the emergence of carbapenem resistant Acinetobacter baumannii (CRAb).</title>
        <authorList>
            <person name="Harris A.D."/>
            <person name="Johnson K.J."/>
            <person name="George J."/>
            <person name="Shefchek K."/>
            <person name="Daugherty S.C."/>
            <person name="Parankush S."/>
            <person name="Sadzewicz L."/>
            <person name="Tallon L."/>
            <person name="Sengamalay N."/>
            <person name="Hazen T.H."/>
            <person name="Rasko D.A."/>
        </authorList>
    </citation>
    <scope>NUCLEOTIDE SEQUENCE [LARGE SCALE GENOMIC DNA]</scope>
    <source>
        <strain evidence="2 4">625974</strain>
    </source>
</reference>
<name>A0A009PRJ4_ACIBA</name>
<dbReference type="AlphaFoldDB" id="A0A009PRJ4"/>
<evidence type="ECO:0000313" key="3">
    <source>
        <dbReference type="EMBL" id="EXC09379.1"/>
    </source>
</evidence>
<evidence type="ECO:0000313" key="1">
    <source>
        <dbReference type="EMBL" id="EXC04139.1"/>
    </source>
</evidence>
<evidence type="ECO:0000313" key="2">
    <source>
        <dbReference type="EMBL" id="EXC04375.1"/>
    </source>
</evidence>
<dbReference type="EMBL" id="JEXD01000003">
    <property type="protein sequence ID" value="EXC09379.1"/>
    <property type="molecule type" value="Genomic_DNA"/>
</dbReference>
<proteinExistence type="predicted"/>
<protein>
    <submittedName>
        <fullName evidence="2">Uncharacterized protein</fullName>
    </submittedName>
</protein>
<accession>A0A009PRJ4</accession>
<dbReference type="RefSeq" id="WP_001058895.1">
    <property type="nucleotide sequence ID" value="NZ_JEXD01000003.1"/>
</dbReference>
<dbReference type="Proteomes" id="UP000021108">
    <property type="component" value="Unassembled WGS sequence"/>
</dbReference>
<comment type="caution">
    <text evidence="2">The sequence shown here is derived from an EMBL/GenBank/DDBJ whole genome shotgun (WGS) entry which is preliminary data.</text>
</comment>
<gene>
    <name evidence="3" type="ORF">J506_0713</name>
    <name evidence="2" type="ORF">J506_3850</name>
    <name evidence="1" type="ORF">J506_3962</name>
</gene>
<organism evidence="2 4">
    <name type="scientific">Acinetobacter baumannii 625974</name>
    <dbReference type="NCBI Taxonomy" id="1310607"/>
    <lineage>
        <taxon>Bacteria</taxon>
        <taxon>Pseudomonadati</taxon>
        <taxon>Pseudomonadota</taxon>
        <taxon>Gammaproteobacteria</taxon>
        <taxon>Moraxellales</taxon>
        <taxon>Moraxellaceae</taxon>
        <taxon>Acinetobacter</taxon>
        <taxon>Acinetobacter calcoaceticus/baumannii complex</taxon>
    </lineage>
</organism>
<dbReference type="EMBL" id="JEXD01000073">
    <property type="protein sequence ID" value="EXC04139.1"/>
    <property type="molecule type" value="Genomic_DNA"/>
</dbReference>